<evidence type="ECO:0000256" key="2">
    <source>
        <dbReference type="SAM" id="MobiDB-lite"/>
    </source>
</evidence>
<dbReference type="InterPro" id="IPR003594">
    <property type="entry name" value="HATPase_dom"/>
</dbReference>
<evidence type="ECO:0000259" key="3">
    <source>
        <dbReference type="Pfam" id="PF13581"/>
    </source>
</evidence>
<feature type="domain" description="Histidine kinase/HSP90-like ATPase" evidence="3">
    <location>
        <begin position="55"/>
        <end position="178"/>
    </location>
</feature>
<gene>
    <name evidence="4" type="ORF">K7862_15375</name>
</gene>
<dbReference type="PANTHER" id="PTHR35526">
    <property type="entry name" value="ANTI-SIGMA-F FACTOR RSBW-RELATED"/>
    <property type="match status" value="1"/>
</dbReference>
<keyword evidence="5" id="KW-1185">Reference proteome</keyword>
<dbReference type="PANTHER" id="PTHR35526:SF3">
    <property type="entry name" value="ANTI-SIGMA-F FACTOR RSBW"/>
    <property type="match status" value="1"/>
</dbReference>
<organism evidence="4 5">
    <name type="scientific">Actinacidiphila acidipaludis</name>
    <dbReference type="NCBI Taxonomy" id="2873382"/>
    <lineage>
        <taxon>Bacteria</taxon>
        <taxon>Bacillati</taxon>
        <taxon>Actinomycetota</taxon>
        <taxon>Actinomycetes</taxon>
        <taxon>Kitasatosporales</taxon>
        <taxon>Streptomycetaceae</taxon>
        <taxon>Actinacidiphila</taxon>
    </lineage>
</organism>
<feature type="region of interest" description="Disordered" evidence="2">
    <location>
        <begin position="1"/>
        <end position="31"/>
    </location>
</feature>
<protein>
    <submittedName>
        <fullName evidence="4">ATP-binding protein</fullName>
    </submittedName>
</protein>
<proteinExistence type="predicted"/>
<dbReference type="RefSeq" id="WP_222963149.1">
    <property type="nucleotide sequence ID" value="NZ_JAINZZ010000016.1"/>
</dbReference>
<feature type="compositionally biased region" description="Basic and acidic residues" evidence="2">
    <location>
        <begin position="19"/>
        <end position="31"/>
    </location>
</feature>
<evidence type="ECO:0000313" key="4">
    <source>
        <dbReference type="EMBL" id="MBY8879006.1"/>
    </source>
</evidence>
<evidence type="ECO:0000256" key="1">
    <source>
        <dbReference type="ARBA" id="ARBA00022527"/>
    </source>
</evidence>
<keyword evidence="1" id="KW-0723">Serine/threonine-protein kinase</keyword>
<dbReference type="EMBL" id="JAINZZ010000016">
    <property type="protein sequence ID" value="MBY8879006.1"/>
    <property type="molecule type" value="Genomic_DNA"/>
</dbReference>
<dbReference type="GO" id="GO:0005524">
    <property type="term" value="F:ATP binding"/>
    <property type="evidence" value="ECO:0007669"/>
    <property type="project" value="UniProtKB-KW"/>
</dbReference>
<dbReference type="CDD" id="cd16936">
    <property type="entry name" value="HATPase_RsbW-like"/>
    <property type="match status" value="1"/>
</dbReference>
<name>A0ABS7Q797_9ACTN</name>
<dbReference type="InterPro" id="IPR036890">
    <property type="entry name" value="HATPase_C_sf"/>
</dbReference>
<dbReference type="Proteomes" id="UP000778578">
    <property type="component" value="Unassembled WGS sequence"/>
</dbReference>
<keyword evidence="4" id="KW-0547">Nucleotide-binding</keyword>
<keyword evidence="4" id="KW-0067">ATP-binding</keyword>
<dbReference type="SUPFAM" id="SSF55874">
    <property type="entry name" value="ATPase domain of HSP90 chaperone/DNA topoisomerase II/histidine kinase"/>
    <property type="match status" value="1"/>
</dbReference>
<dbReference type="Gene3D" id="3.30.565.10">
    <property type="entry name" value="Histidine kinase-like ATPase, C-terminal domain"/>
    <property type="match status" value="1"/>
</dbReference>
<evidence type="ECO:0000313" key="5">
    <source>
        <dbReference type="Proteomes" id="UP000778578"/>
    </source>
</evidence>
<comment type="caution">
    <text evidence="4">The sequence shown here is derived from an EMBL/GenBank/DDBJ whole genome shotgun (WGS) entry which is preliminary data.</text>
</comment>
<sequence>MTAQSSGTESGPPGGHQRAVRDREPGPLDAFLHTEPRVWGGAPGTGEHGFAALRFDATPGSVTRTRSFLRSTLTGWQLPELVDDATTIAAELVANAVTHALGPGAAGPLPPRPSAWIALVRTDRAVVCAVADPSPALPAMADPEPFAESGRGLRIVAELSETWGHSQPEAAGKTVWARLASPEG</sequence>
<keyword evidence="1" id="KW-0808">Transferase</keyword>
<accession>A0ABS7Q797</accession>
<dbReference type="InterPro" id="IPR050267">
    <property type="entry name" value="Anti-sigma-factor_SerPK"/>
</dbReference>
<dbReference type="Pfam" id="PF13581">
    <property type="entry name" value="HATPase_c_2"/>
    <property type="match status" value="1"/>
</dbReference>
<keyword evidence="1" id="KW-0418">Kinase</keyword>
<reference evidence="4 5" key="1">
    <citation type="submission" date="2021-08" db="EMBL/GenBank/DDBJ databases">
        <title>WGS of actinomycetes from Thailand.</title>
        <authorList>
            <person name="Thawai C."/>
        </authorList>
    </citation>
    <scope>NUCLEOTIDE SEQUENCE [LARGE SCALE GENOMIC DNA]</scope>
    <source>
        <strain evidence="4 5">PLK6-54</strain>
    </source>
</reference>